<dbReference type="GO" id="GO:0005975">
    <property type="term" value="P:carbohydrate metabolic process"/>
    <property type="evidence" value="ECO:0007669"/>
    <property type="project" value="InterPro"/>
</dbReference>
<dbReference type="GO" id="GO:0004563">
    <property type="term" value="F:beta-N-acetylhexosaminidase activity"/>
    <property type="evidence" value="ECO:0007669"/>
    <property type="project" value="UniProtKB-ARBA"/>
</dbReference>
<dbReference type="Gene3D" id="3.20.20.80">
    <property type="entry name" value="Glycosidases"/>
    <property type="match status" value="1"/>
</dbReference>
<dbReference type="RefSeq" id="WP_119321068.1">
    <property type="nucleotide sequence ID" value="NZ_AP025739.1"/>
</dbReference>
<name>A0A402CUM9_9BACT</name>
<dbReference type="EMBL" id="AP025739">
    <property type="protein sequence ID" value="BDI29021.1"/>
    <property type="molecule type" value="Genomic_DNA"/>
</dbReference>
<feature type="compositionally biased region" description="Polar residues" evidence="3">
    <location>
        <begin position="26"/>
        <end position="35"/>
    </location>
</feature>
<dbReference type="SUPFAM" id="SSF51445">
    <property type="entry name" value="(Trans)glycosidases"/>
    <property type="match status" value="1"/>
</dbReference>
<dbReference type="Pfam" id="PF00728">
    <property type="entry name" value="Glyco_hydro_20"/>
    <property type="match status" value="1"/>
</dbReference>
<proteinExistence type="inferred from homology"/>
<dbReference type="InterPro" id="IPR017853">
    <property type="entry name" value="GH"/>
</dbReference>
<dbReference type="OrthoDB" id="9810898at2"/>
<reference evidence="4 5" key="1">
    <citation type="journal article" date="2019" name="Int. J. Syst. Evol. Microbiol.">
        <title>Capsulimonas corticalis gen. nov., sp. nov., an aerobic capsulated bacterium, of a novel bacterial order, Capsulimonadales ord. nov., of the class Armatimonadia of the phylum Armatimonadetes.</title>
        <authorList>
            <person name="Li J."/>
            <person name="Kudo C."/>
            <person name="Tonouchi A."/>
        </authorList>
    </citation>
    <scope>NUCLEOTIDE SEQUENCE [LARGE SCALE GENOMIC DNA]</scope>
    <source>
        <strain evidence="4 5">AX-7</strain>
    </source>
</reference>
<dbReference type="InterPro" id="IPR015883">
    <property type="entry name" value="Glyco_hydro_20_cat"/>
</dbReference>
<sequence>MEALENEATAAQTNTPEEVLDERTPEQSYEPTETVASEPWNDLPIRALLLTAPPPEDLDLFCGFIRDALPKEGVNTLVVRFRYQYQFQSHPELADIGALSRDQVRRMLQACRDAGVQLIPKMNLLAHQSDEGYIMPLLAKYPQLDEAPHLNPPVPWKYGGLHDFYTKSLCPQHPDLLPIVFPLMDELIEACEADAFHIGLDEVWILGDDKCPRCGGRDKAELFAEYTTILRNHLAEKGCRTWIWSDRLIDGKTTHLLGWQASMNNTHRAIDMIPKDIVICDWKYEDAPPTPAYFALKGFDVVPSSCYNAEAAIAQLEQVYFARKNGARAFFSAPLANHQRGVFSTSWMSAREFIEAYYGDPTPGAAPSLAENTANTFKALFAEVRRNMP</sequence>
<evidence type="ECO:0000256" key="2">
    <source>
        <dbReference type="ARBA" id="ARBA00022801"/>
    </source>
</evidence>
<evidence type="ECO:0000313" key="5">
    <source>
        <dbReference type="Proteomes" id="UP000287394"/>
    </source>
</evidence>
<organism evidence="4 5">
    <name type="scientific">Capsulimonas corticalis</name>
    <dbReference type="NCBI Taxonomy" id="2219043"/>
    <lineage>
        <taxon>Bacteria</taxon>
        <taxon>Bacillati</taxon>
        <taxon>Armatimonadota</taxon>
        <taxon>Armatimonadia</taxon>
        <taxon>Capsulimonadales</taxon>
        <taxon>Capsulimonadaceae</taxon>
        <taxon>Capsulimonas</taxon>
    </lineage>
</organism>
<accession>A0A402CUM9</accession>
<keyword evidence="2" id="KW-0378">Hydrolase</keyword>
<evidence type="ECO:0000256" key="3">
    <source>
        <dbReference type="SAM" id="MobiDB-lite"/>
    </source>
</evidence>
<dbReference type="KEGG" id="ccot:CCAX7_10720"/>
<evidence type="ECO:0000256" key="1">
    <source>
        <dbReference type="ARBA" id="ARBA00006285"/>
    </source>
</evidence>
<evidence type="ECO:0000313" key="4">
    <source>
        <dbReference type="EMBL" id="BDI29021.1"/>
    </source>
</evidence>
<comment type="similarity">
    <text evidence="1">Belongs to the glycosyl hydrolase 20 family.</text>
</comment>
<dbReference type="Proteomes" id="UP000287394">
    <property type="component" value="Chromosome"/>
</dbReference>
<feature type="region of interest" description="Disordered" evidence="3">
    <location>
        <begin position="1"/>
        <end position="36"/>
    </location>
</feature>
<dbReference type="AlphaFoldDB" id="A0A402CUM9"/>
<gene>
    <name evidence="4" type="ORF">CCAX7_10720</name>
</gene>
<protein>
    <submittedName>
        <fullName evidence="4">Uncharacterized protein</fullName>
    </submittedName>
</protein>
<keyword evidence="5" id="KW-1185">Reference proteome</keyword>